<dbReference type="InterPro" id="IPR012337">
    <property type="entry name" value="RNaseH-like_sf"/>
</dbReference>
<protein>
    <recommendedName>
        <fullName evidence="6">5'-3' exonuclease domain-containing protein</fullName>
    </recommendedName>
</protein>
<accession>X1AGT3</accession>
<dbReference type="SUPFAM" id="SSF56672">
    <property type="entry name" value="DNA/RNA polymerases"/>
    <property type="match status" value="1"/>
</dbReference>
<keyword evidence="2" id="KW-0238">DNA-binding</keyword>
<dbReference type="GO" id="GO:0006302">
    <property type="term" value="P:double-strand break repair"/>
    <property type="evidence" value="ECO:0007669"/>
    <property type="project" value="TreeGrafter"/>
</dbReference>
<feature type="domain" description="DNA-directed DNA polymerase family A palm" evidence="3">
    <location>
        <begin position="271"/>
        <end position="353"/>
    </location>
</feature>
<dbReference type="GO" id="GO:0006261">
    <property type="term" value="P:DNA-templated DNA replication"/>
    <property type="evidence" value="ECO:0007669"/>
    <property type="project" value="InterPro"/>
</dbReference>
<dbReference type="AlphaFoldDB" id="X1AGT3"/>
<feature type="non-terminal residue" evidence="5">
    <location>
        <position position="1"/>
    </location>
</feature>
<dbReference type="FunFam" id="1.10.150.20:FF:000003">
    <property type="entry name" value="DNA polymerase I"/>
    <property type="match status" value="1"/>
</dbReference>
<dbReference type="SUPFAM" id="SSF47807">
    <property type="entry name" value="5' to 3' exonuclease, C-terminal subdomain"/>
    <property type="match status" value="1"/>
</dbReference>
<evidence type="ECO:0008006" key="6">
    <source>
        <dbReference type="Google" id="ProtNLM"/>
    </source>
</evidence>
<dbReference type="InterPro" id="IPR043502">
    <property type="entry name" value="DNA/RNA_pol_sf"/>
</dbReference>
<dbReference type="EMBL" id="BART01009851">
    <property type="protein sequence ID" value="GAG81800.1"/>
    <property type="molecule type" value="Genomic_DNA"/>
</dbReference>
<feature type="non-terminal residue" evidence="5">
    <location>
        <position position="353"/>
    </location>
</feature>
<dbReference type="CDD" id="cd06140">
    <property type="entry name" value="DNA_polA_I_Bacillus_like_exo"/>
    <property type="match status" value="1"/>
</dbReference>
<evidence type="ECO:0000259" key="4">
    <source>
        <dbReference type="Pfam" id="PF01367"/>
    </source>
</evidence>
<evidence type="ECO:0000313" key="5">
    <source>
        <dbReference type="EMBL" id="GAG81800.1"/>
    </source>
</evidence>
<evidence type="ECO:0000259" key="3">
    <source>
        <dbReference type="Pfam" id="PF00476"/>
    </source>
</evidence>
<name>X1AGT3_9ZZZZ</name>
<dbReference type="GO" id="GO:0003677">
    <property type="term" value="F:DNA binding"/>
    <property type="evidence" value="ECO:0007669"/>
    <property type="project" value="UniProtKB-KW"/>
</dbReference>
<organism evidence="5">
    <name type="scientific">marine sediment metagenome</name>
    <dbReference type="NCBI Taxonomy" id="412755"/>
    <lineage>
        <taxon>unclassified sequences</taxon>
        <taxon>metagenomes</taxon>
        <taxon>ecological metagenomes</taxon>
    </lineage>
</organism>
<feature type="domain" description="5'-3' exonuclease" evidence="4">
    <location>
        <begin position="1"/>
        <end position="83"/>
    </location>
</feature>
<dbReference type="GO" id="GO:0016787">
    <property type="term" value="F:hydrolase activity"/>
    <property type="evidence" value="ECO:0007669"/>
    <property type="project" value="UniProtKB-ARBA"/>
</dbReference>
<dbReference type="Pfam" id="PF00476">
    <property type="entry name" value="DNA_pol_A"/>
    <property type="match status" value="1"/>
</dbReference>
<dbReference type="SUPFAM" id="SSF53098">
    <property type="entry name" value="Ribonuclease H-like"/>
    <property type="match status" value="1"/>
</dbReference>
<dbReference type="Gene3D" id="1.10.150.20">
    <property type="entry name" value="5' to 3' exonuclease, C-terminal subdomain"/>
    <property type="match status" value="1"/>
</dbReference>
<dbReference type="SMART" id="SM00279">
    <property type="entry name" value="HhH2"/>
    <property type="match status" value="1"/>
</dbReference>
<dbReference type="InterPro" id="IPR001098">
    <property type="entry name" value="DNA-dir_DNA_pol_A_palm_dom"/>
</dbReference>
<dbReference type="InterPro" id="IPR002298">
    <property type="entry name" value="DNA_polymerase_A"/>
</dbReference>
<comment type="caution">
    <text evidence="5">The sequence shown here is derived from an EMBL/GenBank/DDBJ whole genome shotgun (WGS) entry which is preliminary data.</text>
</comment>
<dbReference type="Pfam" id="PF01367">
    <property type="entry name" value="5_3_exonuc"/>
    <property type="match status" value="1"/>
</dbReference>
<evidence type="ECO:0000256" key="2">
    <source>
        <dbReference type="ARBA" id="ARBA00023125"/>
    </source>
</evidence>
<dbReference type="InterPro" id="IPR020045">
    <property type="entry name" value="DNA_polI_H3TH"/>
</dbReference>
<dbReference type="PANTHER" id="PTHR10133:SF27">
    <property type="entry name" value="DNA POLYMERASE NU"/>
    <property type="match status" value="1"/>
</dbReference>
<evidence type="ECO:0000256" key="1">
    <source>
        <dbReference type="ARBA" id="ARBA00022705"/>
    </source>
</evidence>
<reference evidence="5" key="1">
    <citation type="journal article" date="2014" name="Front. Microbiol.">
        <title>High frequency of phylogenetically diverse reductive dehalogenase-homologous genes in deep subseafloor sedimentary metagenomes.</title>
        <authorList>
            <person name="Kawai M."/>
            <person name="Futagami T."/>
            <person name="Toyoda A."/>
            <person name="Takaki Y."/>
            <person name="Nishi S."/>
            <person name="Hori S."/>
            <person name="Arai W."/>
            <person name="Tsubouchi T."/>
            <person name="Morono Y."/>
            <person name="Uchiyama I."/>
            <person name="Ito T."/>
            <person name="Fujiyama A."/>
            <person name="Inagaki F."/>
            <person name="Takami H."/>
        </authorList>
    </citation>
    <scope>NUCLEOTIDE SEQUENCE</scope>
    <source>
        <strain evidence="5">Expedition CK06-06</strain>
    </source>
</reference>
<sequence length="353" mass="40175">EKITDYLALTGDASDNIPGVPGIGPKRAVEILKKYANFDKAIGEDKRLIAHKNEALLSRKLVTLEYKVPLKVKPDDLMIKKPDLEKLMPILRDLEFHSYIKTFSINDKPEFELMNIENLSEIKIDKIIGISLDDENQIYLCTTADTVARTALDGAKHVLLDKDITKIGYDIKDIAKRVHITSPVFDVGIVAWLLDPNRRSYALDDIVLQKLQVNTETTTINTAHLVFRLYSILDTILKKQKEKSLYQNIEEPLIFVLAKMEQRGIKIDLPYLKNLGEEIKKNIGQAEKSIYKLAGREFNINSPKQLAQILFEELKLKPSKKGKSHYSTNIEVLQQLSAVHPMPGEILVYRELS</sequence>
<dbReference type="PANTHER" id="PTHR10133">
    <property type="entry name" value="DNA POLYMERASE I"/>
    <property type="match status" value="1"/>
</dbReference>
<dbReference type="GO" id="GO:0003887">
    <property type="term" value="F:DNA-directed DNA polymerase activity"/>
    <property type="evidence" value="ECO:0007669"/>
    <property type="project" value="InterPro"/>
</dbReference>
<dbReference type="InterPro" id="IPR036397">
    <property type="entry name" value="RNaseH_sf"/>
</dbReference>
<keyword evidence="1" id="KW-0235">DNA replication</keyword>
<dbReference type="InterPro" id="IPR008918">
    <property type="entry name" value="HhH2"/>
</dbReference>
<dbReference type="InterPro" id="IPR036279">
    <property type="entry name" value="5-3_exonuclease_C_sf"/>
</dbReference>
<dbReference type="CDD" id="cd09898">
    <property type="entry name" value="H3TH_53EXO"/>
    <property type="match status" value="1"/>
</dbReference>
<proteinExistence type="predicted"/>
<dbReference type="Gene3D" id="3.30.420.10">
    <property type="entry name" value="Ribonuclease H-like superfamily/Ribonuclease H"/>
    <property type="match status" value="1"/>
</dbReference>
<dbReference type="Gene3D" id="1.20.1060.10">
    <property type="entry name" value="Taq DNA Polymerase, Chain T, domain 4"/>
    <property type="match status" value="1"/>
</dbReference>
<gene>
    <name evidence="5" type="ORF">S01H4_21688</name>
</gene>